<dbReference type="OrthoDB" id="9798884at2"/>
<dbReference type="Proteomes" id="UP000241788">
    <property type="component" value="Unassembled WGS sequence"/>
</dbReference>
<keyword evidence="1" id="KW-0812">Transmembrane</keyword>
<dbReference type="STRING" id="1604334.SAMN05421546_2340"/>
<protein>
    <recommendedName>
        <fullName evidence="2">Thioesterase TesA-like domain-containing protein</fullName>
    </recommendedName>
</protein>
<name>A0A1N6XTI8_9GAMM</name>
<organism evidence="3 4">
    <name type="scientific">Solilutibacter tolerans</name>
    <dbReference type="NCBI Taxonomy" id="1604334"/>
    <lineage>
        <taxon>Bacteria</taxon>
        <taxon>Pseudomonadati</taxon>
        <taxon>Pseudomonadota</taxon>
        <taxon>Gammaproteobacteria</taxon>
        <taxon>Lysobacterales</taxon>
        <taxon>Lysobacteraceae</taxon>
        <taxon>Solilutibacter</taxon>
    </lineage>
</organism>
<gene>
    <name evidence="3" type="ORF">SAMN05421546_2340</name>
</gene>
<dbReference type="SUPFAM" id="SSF53474">
    <property type="entry name" value="alpha/beta-Hydrolases"/>
    <property type="match status" value="1"/>
</dbReference>
<dbReference type="PANTHER" id="PTHR12277">
    <property type="entry name" value="ALPHA/BETA HYDROLASE DOMAIN-CONTAINING PROTEIN"/>
    <property type="match status" value="1"/>
</dbReference>
<dbReference type="PANTHER" id="PTHR12277:SF81">
    <property type="entry name" value="PROTEIN ABHD13"/>
    <property type="match status" value="1"/>
</dbReference>
<keyword evidence="1" id="KW-0472">Membrane</keyword>
<proteinExistence type="predicted"/>
<dbReference type="AlphaFoldDB" id="A0A1N6XTI8"/>
<reference evidence="4" key="1">
    <citation type="submission" date="2017-01" db="EMBL/GenBank/DDBJ databases">
        <authorList>
            <person name="Varghese N."/>
            <person name="Submissions S."/>
        </authorList>
    </citation>
    <scope>NUCLEOTIDE SEQUENCE [LARGE SCALE GENOMIC DNA]</scope>
    <source>
        <strain evidence="4">UM1</strain>
    </source>
</reference>
<sequence>MWHRRGRAIIPVDAARGQRRYAACCFHLHGRVDLKLILGLGVLIALIIGAVLAGFYFGQRRLIYYPDMTRGDATIASTFDLVRPDGVHLRGWVDRPGQSRALLYFGGNAETLQQARALLAECCPGWTAYLVPYRGYGGSDGEPSRDAILTDALAVYDEVARRHSGQPVALVGRSLGSGVASWVASQRTATKLVLITPFDSLSHVAKSHYPWLPVNLLMRERYDSADWLCARTQPTLVIRATDDEVIPSKNTDALLLALPTSTRVVTIEGDHNNLSANPAYIEALRAFLR</sequence>
<feature type="domain" description="Thioesterase TesA-like" evidence="2">
    <location>
        <begin position="121"/>
        <end position="288"/>
    </location>
</feature>
<dbReference type="InterPro" id="IPR020802">
    <property type="entry name" value="TesA-like"/>
</dbReference>
<accession>A0A1N6XTI8</accession>
<dbReference type="SMART" id="SM00824">
    <property type="entry name" value="PKS_TE"/>
    <property type="match status" value="1"/>
</dbReference>
<keyword evidence="1" id="KW-1133">Transmembrane helix</keyword>
<dbReference type="InterPro" id="IPR022742">
    <property type="entry name" value="Hydrolase_4"/>
</dbReference>
<evidence type="ECO:0000313" key="3">
    <source>
        <dbReference type="EMBL" id="SIR05636.1"/>
    </source>
</evidence>
<dbReference type="EMBL" id="FTLW01000005">
    <property type="protein sequence ID" value="SIR05636.1"/>
    <property type="molecule type" value="Genomic_DNA"/>
</dbReference>
<evidence type="ECO:0000256" key="1">
    <source>
        <dbReference type="SAM" id="Phobius"/>
    </source>
</evidence>
<feature type="transmembrane region" description="Helical" evidence="1">
    <location>
        <begin position="36"/>
        <end position="58"/>
    </location>
</feature>
<evidence type="ECO:0000313" key="4">
    <source>
        <dbReference type="Proteomes" id="UP000241788"/>
    </source>
</evidence>
<evidence type="ECO:0000259" key="2">
    <source>
        <dbReference type="SMART" id="SM00824"/>
    </source>
</evidence>
<dbReference type="Pfam" id="PF12146">
    <property type="entry name" value="Hydrolase_4"/>
    <property type="match status" value="1"/>
</dbReference>
<dbReference type="Gene3D" id="3.40.50.1820">
    <property type="entry name" value="alpha/beta hydrolase"/>
    <property type="match status" value="1"/>
</dbReference>
<keyword evidence="4" id="KW-1185">Reference proteome</keyword>
<dbReference type="InterPro" id="IPR029058">
    <property type="entry name" value="AB_hydrolase_fold"/>
</dbReference>